<sequence length="100" mass="11144">MRGFFVAGSRLRGERACADVPAAHHLPEETPMARLDPALAEEIRRLPISRCLELIQALLHRAGPEVERQWLRVAEDRLADCRAGTADALPLAEVLKRLGR</sequence>
<accession>A0A0H2ZDZ8</accession>
<dbReference type="InterPro" id="IPR013406">
    <property type="entry name" value="CHP02574_addiction_mod"/>
</dbReference>
<reference evidence="1 2" key="1">
    <citation type="journal article" date="2006" name="Genome Biol.">
        <title>Genomic analysis reveals that Pseudomonas aeruginosa virulence is combinatorial.</title>
        <authorList>
            <person name="Lee D.G."/>
            <person name="Urbach J.M."/>
            <person name="Wu G."/>
            <person name="Liberati N.T."/>
            <person name="Feinbaum R.L."/>
            <person name="Miyata S."/>
            <person name="Diggins L.T."/>
            <person name="He J."/>
            <person name="Saucier M."/>
            <person name="Deziel E."/>
            <person name="Friedman L."/>
            <person name="Li L."/>
            <person name="Grills G."/>
            <person name="Montgomery K."/>
            <person name="Kucherlapati R."/>
            <person name="Rahme L.G."/>
            <person name="Ausubel F.M."/>
        </authorList>
    </citation>
    <scope>NUCLEOTIDE SEQUENCE [LARGE SCALE GENOMIC DNA]</scope>
    <source>
        <strain evidence="1 2">UCBPP-PA14</strain>
    </source>
</reference>
<protein>
    <recommendedName>
        <fullName evidence="3">Addiction module antitoxin RelB</fullName>
    </recommendedName>
</protein>
<dbReference type="AlphaFoldDB" id="A0A0H2ZDZ8"/>
<evidence type="ECO:0000313" key="2">
    <source>
        <dbReference type="Proteomes" id="UP000000653"/>
    </source>
</evidence>
<evidence type="ECO:0008006" key="3">
    <source>
        <dbReference type="Google" id="ProtNLM"/>
    </source>
</evidence>
<dbReference type="Proteomes" id="UP000000653">
    <property type="component" value="Chromosome"/>
</dbReference>
<proteinExistence type="predicted"/>
<name>A0A0H2ZDZ8_PSEAB</name>
<organism evidence="1 2">
    <name type="scientific">Pseudomonas aeruginosa (strain UCBPP-PA14)</name>
    <dbReference type="NCBI Taxonomy" id="208963"/>
    <lineage>
        <taxon>Bacteria</taxon>
        <taxon>Pseudomonadati</taxon>
        <taxon>Pseudomonadota</taxon>
        <taxon>Gammaproteobacteria</taxon>
        <taxon>Pseudomonadales</taxon>
        <taxon>Pseudomonadaceae</taxon>
        <taxon>Pseudomonas</taxon>
    </lineage>
</organism>
<dbReference type="EMBL" id="CP000438">
    <property type="protein sequence ID" value="ABJ12549.1"/>
    <property type="molecule type" value="Genomic_DNA"/>
</dbReference>
<dbReference type="KEGG" id="pau:PA14_21380"/>
<gene>
    <name evidence="1" type="ordered locus">PA14_21380</name>
</gene>
<evidence type="ECO:0000313" key="1">
    <source>
        <dbReference type="EMBL" id="ABJ12549.1"/>
    </source>
</evidence>
<dbReference type="BioCyc" id="PAER208963:G1G74-1768-MONOMER"/>
<dbReference type="HOGENOM" id="CLU_177580_0_0_6"/>
<dbReference type="Pfam" id="PF09720">
    <property type="entry name" value="Unstab_antitox"/>
    <property type="match status" value="1"/>
</dbReference>